<gene>
    <name evidence="2" type="ORF">GCM10010307_27050</name>
</gene>
<sequence>MHRKTGAGLTVGLMTLGVFALTAPSAQAASKHAHVELGNRCYADVYVTNDNTAGRIKGFFGVFCRNGGELWVTPGIRLTKGGSFVKRGSPGIRSINKNKGVNFSLFTNNSSGKQCYKAHLQVQIIAPNGETASTKVANTACLKV</sequence>
<evidence type="ECO:0008006" key="4">
    <source>
        <dbReference type="Google" id="ProtNLM"/>
    </source>
</evidence>
<feature type="signal peptide" evidence="1">
    <location>
        <begin position="1"/>
        <end position="28"/>
    </location>
</feature>
<keyword evidence="1" id="KW-0732">Signal</keyword>
<proteinExistence type="predicted"/>
<name>A0ABP6D1I5_9ACTN</name>
<feature type="chain" id="PRO_5047043299" description="Spore-associated protein A" evidence="1">
    <location>
        <begin position="29"/>
        <end position="144"/>
    </location>
</feature>
<dbReference type="Proteomes" id="UP001500151">
    <property type="component" value="Unassembled WGS sequence"/>
</dbReference>
<organism evidence="2 3">
    <name type="scientific">Streptomyces vastus</name>
    <dbReference type="NCBI Taxonomy" id="285451"/>
    <lineage>
        <taxon>Bacteria</taxon>
        <taxon>Bacillati</taxon>
        <taxon>Actinomycetota</taxon>
        <taxon>Actinomycetes</taxon>
        <taxon>Kitasatosporales</taxon>
        <taxon>Streptomycetaceae</taxon>
        <taxon>Streptomyces</taxon>
    </lineage>
</organism>
<dbReference type="EMBL" id="BAAASJ010000029">
    <property type="protein sequence ID" value="GAA2633063.1"/>
    <property type="molecule type" value="Genomic_DNA"/>
</dbReference>
<evidence type="ECO:0000313" key="2">
    <source>
        <dbReference type="EMBL" id="GAA2633063.1"/>
    </source>
</evidence>
<comment type="caution">
    <text evidence="2">The sequence shown here is derived from an EMBL/GenBank/DDBJ whole genome shotgun (WGS) entry which is preliminary data.</text>
</comment>
<protein>
    <recommendedName>
        <fullName evidence="4">Spore-associated protein A</fullName>
    </recommendedName>
</protein>
<keyword evidence="3" id="KW-1185">Reference proteome</keyword>
<reference evidence="3" key="1">
    <citation type="journal article" date="2019" name="Int. J. Syst. Evol. Microbiol.">
        <title>The Global Catalogue of Microorganisms (GCM) 10K type strain sequencing project: providing services to taxonomists for standard genome sequencing and annotation.</title>
        <authorList>
            <consortium name="The Broad Institute Genomics Platform"/>
            <consortium name="The Broad Institute Genome Sequencing Center for Infectious Disease"/>
            <person name="Wu L."/>
            <person name="Ma J."/>
        </authorList>
    </citation>
    <scope>NUCLEOTIDE SEQUENCE [LARGE SCALE GENOMIC DNA]</scope>
    <source>
        <strain evidence="3">JCM 4524</strain>
    </source>
</reference>
<accession>A0ABP6D1I5</accession>
<evidence type="ECO:0000313" key="3">
    <source>
        <dbReference type="Proteomes" id="UP001500151"/>
    </source>
</evidence>
<evidence type="ECO:0000256" key="1">
    <source>
        <dbReference type="SAM" id="SignalP"/>
    </source>
</evidence>